<evidence type="ECO:0000313" key="3">
    <source>
        <dbReference type="Proteomes" id="UP000006727"/>
    </source>
</evidence>
<dbReference type="EMBL" id="ABEU02000009">
    <property type="protein sequence ID" value="PNR47735.1"/>
    <property type="molecule type" value="Genomic_DNA"/>
</dbReference>
<sequence>MFETVVHLNVLEILSLHKNGIEVFTLEAGMQASKSGLPKH</sequence>
<proteinExistence type="predicted"/>
<organism evidence="1">
    <name type="scientific">Physcomitrium patens</name>
    <name type="common">Spreading-leaved earth moss</name>
    <name type="synonym">Physcomitrella patens</name>
    <dbReference type="NCBI Taxonomy" id="3218"/>
    <lineage>
        <taxon>Eukaryota</taxon>
        <taxon>Viridiplantae</taxon>
        <taxon>Streptophyta</taxon>
        <taxon>Embryophyta</taxon>
        <taxon>Bryophyta</taxon>
        <taxon>Bryophytina</taxon>
        <taxon>Bryopsida</taxon>
        <taxon>Funariidae</taxon>
        <taxon>Funariales</taxon>
        <taxon>Funariaceae</taxon>
        <taxon>Physcomitrium</taxon>
    </lineage>
</organism>
<evidence type="ECO:0000313" key="2">
    <source>
        <dbReference type="EnsemblPlants" id="Pp3c9_3240V3.1"/>
    </source>
</evidence>
<reference evidence="2" key="3">
    <citation type="submission" date="2020-12" db="UniProtKB">
        <authorList>
            <consortium name="EnsemblPlants"/>
        </authorList>
    </citation>
    <scope>IDENTIFICATION</scope>
</reference>
<dbReference type="AlphaFoldDB" id="A0A2K1K1T4"/>
<dbReference type="InParanoid" id="A0A2K1K1T4"/>
<protein>
    <submittedName>
        <fullName evidence="1 2">Uncharacterized protein</fullName>
    </submittedName>
</protein>
<dbReference type="EnsemblPlants" id="Pp3c9_3240V3.1">
    <property type="protein sequence ID" value="Pp3c9_3240V3.1"/>
    <property type="gene ID" value="Pp3c9_3240"/>
</dbReference>
<dbReference type="Gramene" id="Pp3c9_3240V3.1">
    <property type="protein sequence ID" value="Pp3c9_3240V3.1"/>
    <property type="gene ID" value="Pp3c9_3240"/>
</dbReference>
<evidence type="ECO:0000313" key="1">
    <source>
        <dbReference type="EMBL" id="PNR47735.1"/>
    </source>
</evidence>
<keyword evidence="3" id="KW-1185">Reference proteome</keyword>
<dbReference type="Proteomes" id="UP000006727">
    <property type="component" value="Chromosome 9"/>
</dbReference>
<accession>A0A2K1K1T4</accession>
<gene>
    <name evidence="1" type="ORF">PHYPA_012208</name>
</gene>
<name>A0A2K1K1T4_PHYPA</name>
<reference evidence="1 3" key="1">
    <citation type="journal article" date="2008" name="Science">
        <title>The Physcomitrella genome reveals evolutionary insights into the conquest of land by plants.</title>
        <authorList>
            <person name="Rensing S."/>
            <person name="Lang D."/>
            <person name="Zimmer A."/>
            <person name="Terry A."/>
            <person name="Salamov A."/>
            <person name="Shapiro H."/>
            <person name="Nishiyama T."/>
            <person name="Perroud P.-F."/>
            <person name="Lindquist E."/>
            <person name="Kamisugi Y."/>
            <person name="Tanahashi T."/>
            <person name="Sakakibara K."/>
            <person name="Fujita T."/>
            <person name="Oishi K."/>
            <person name="Shin-I T."/>
            <person name="Kuroki Y."/>
            <person name="Toyoda A."/>
            <person name="Suzuki Y."/>
            <person name="Hashimoto A."/>
            <person name="Yamaguchi K."/>
            <person name="Sugano A."/>
            <person name="Kohara Y."/>
            <person name="Fujiyama A."/>
            <person name="Anterola A."/>
            <person name="Aoki S."/>
            <person name="Ashton N."/>
            <person name="Barbazuk W.B."/>
            <person name="Barker E."/>
            <person name="Bennetzen J."/>
            <person name="Bezanilla M."/>
            <person name="Blankenship R."/>
            <person name="Cho S.H."/>
            <person name="Dutcher S."/>
            <person name="Estelle M."/>
            <person name="Fawcett J.A."/>
            <person name="Gundlach H."/>
            <person name="Hanada K."/>
            <person name="Heyl A."/>
            <person name="Hicks K.A."/>
            <person name="Hugh J."/>
            <person name="Lohr M."/>
            <person name="Mayer K."/>
            <person name="Melkozernov A."/>
            <person name="Murata T."/>
            <person name="Nelson D."/>
            <person name="Pils B."/>
            <person name="Prigge M."/>
            <person name="Reiss B."/>
            <person name="Renner T."/>
            <person name="Rombauts S."/>
            <person name="Rushton P."/>
            <person name="Sanderfoot A."/>
            <person name="Schween G."/>
            <person name="Shiu S.-H."/>
            <person name="Stueber K."/>
            <person name="Theodoulou F.L."/>
            <person name="Tu H."/>
            <person name="Van de Peer Y."/>
            <person name="Verrier P.J."/>
            <person name="Waters E."/>
            <person name="Wood A."/>
            <person name="Yang L."/>
            <person name="Cove D."/>
            <person name="Cuming A."/>
            <person name="Hasebe M."/>
            <person name="Lucas S."/>
            <person name="Mishler D.B."/>
            <person name="Reski R."/>
            <person name="Grigoriev I."/>
            <person name="Quatrano R.S."/>
            <person name="Boore J.L."/>
        </authorList>
    </citation>
    <scope>NUCLEOTIDE SEQUENCE [LARGE SCALE GENOMIC DNA]</scope>
    <source>
        <strain evidence="2 3">cv. Gransden 2004</strain>
    </source>
</reference>
<reference evidence="1 3" key="2">
    <citation type="journal article" date="2018" name="Plant J.">
        <title>The Physcomitrella patens chromosome-scale assembly reveals moss genome structure and evolution.</title>
        <authorList>
            <person name="Lang D."/>
            <person name="Ullrich K.K."/>
            <person name="Murat F."/>
            <person name="Fuchs J."/>
            <person name="Jenkins J."/>
            <person name="Haas F.B."/>
            <person name="Piednoel M."/>
            <person name="Gundlach H."/>
            <person name="Van Bel M."/>
            <person name="Meyberg R."/>
            <person name="Vives C."/>
            <person name="Morata J."/>
            <person name="Symeonidi A."/>
            <person name="Hiss M."/>
            <person name="Muchero W."/>
            <person name="Kamisugi Y."/>
            <person name="Saleh O."/>
            <person name="Blanc G."/>
            <person name="Decker E.L."/>
            <person name="van Gessel N."/>
            <person name="Grimwood J."/>
            <person name="Hayes R.D."/>
            <person name="Graham S.W."/>
            <person name="Gunter L.E."/>
            <person name="McDaniel S.F."/>
            <person name="Hoernstein S.N.W."/>
            <person name="Larsson A."/>
            <person name="Li F.W."/>
            <person name="Perroud P.F."/>
            <person name="Phillips J."/>
            <person name="Ranjan P."/>
            <person name="Rokshar D.S."/>
            <person name="Rothfels C.J."/>
            <person name="Schneider L."/>
            <person name="Shu S."/>
            <person name="Stevenson D.W."/>
            <person name="Thummler F."/>
            <person name="Tillich M."/>
            <person name="Villarreal Aguilar J.C."/>
            <person name="Widiez T."/>
            <person name="Wong G.K."/>
            <person name="Wymore A."/>
            <person name="Zhang Y."/>
            <person name="Zimmer A.D."/>
            <person name="Quatrano R.S."/>
            <person name="Mayer K.F.X."/>
            <person name="Goodstein D."/>
            <person name="Casacuberta J.M."/>
            <person name="Vandepoele K."/>
            <person name="Reski R."/>
            <person name="Cuming A.C."/>
            <person name="Tuskan G.A."/>
            <person name="Maumus F."/>
            <person name="Salse J."/>
            <person name="Schmutz J."/>
            <person name="Rensing S.A."/>
        </authorList>
    </citation>
    <scope>NUCLEOTIDE SEQUENCE [LARGE SCALE GENOMIC DNA]</scope>
    <source>
        <strain evidence="2 3">cv. Gransden 2004</strain>
    </source>
</reference>